<gene>
    <name evidence="2" type="ORF">AC578_163</name>
</gene>
<dbReference type="Proteomes" id="UP000070133">
    <property type="component" value="Unassembled WGS sequence"/>
</dbReference>
<evidence type="ECO:0000313" key="2">
    <source>
        <dbReference type="EMBL" id="KXS93420.1"/>
    </source>
</evidence>
<organism evidence="2 3">
    <name type="scientific">Pseudocercospora eumusae</name>
    <dbReference type="NCBI Taxonomy" id="321146"/>
    <lineage>
        <taxon>Eukaryota</taxon>
        <taxon>Fungi</taxon>
        <taxon>Dikarya</taxon>
        <taxon>Ascomycota</taxon>
        <taxon>Pezizomycotina</taxon>
        <taxon>Dothideomycetes</taxon>
        <taxon>Dothideomycetidae</taxon>
        <taxon>Mycosphaerellales</taxon>
        <taxon>Mycosphaerellaceae</taxon>
        <taxon>Pseudocercospora</taxon>
    </lineage>
</organism>
<dbReference type="InterPro" id="IPR000757">
    <property type="entry name" value="Beta-glucanase-like"/>
</dbReference>
<accession>A0A139GTB2</accession>
<dbReference type="GO" id="GO:0004553">
    <property type="term" value="F:hydrolase activity, hydrolyzing O-glycosyl compounds"/>
    <property type="evidence" value="ECO:0007669"/>
    <property type="project" value="InterPro"/>
</dbReference>
<feature type="domain" description="GH16" evidence="1">
    <location>
        <begin position="48"/>
        <end position="96"/>
    </location>
</feature>
<dbReference type="Gene3D" id="2.60.120.200">
    <property type="match status" value="1"/>
</dbReference>
<comment type="caution">
    <text evidence="2">The sequence shown here is derived from an EMBL/GenBank/DDBJ whole genome shotgun (WGS) entry which is preliminary data.</text>
</comment>
<sequence>MSKAQISTAQGFLSLKSDYTGTGKYVYNSGTVYAQQHFTVPPGGGLDFQASFQANTQKGCWPAFWLTAVDGWPPEIDLCEWKGNGKVSFNTFNTSSQVAALDVPYPNPGSWHSIRSQLRAEADGSTLEISFFLDDQLVATQHGAKMVNVPFWFIIDYQMLGSSGNIGPHDTTYFNVKGLTVTSITTSPGDSSGPGKP</sequence>
<dbReference type="OrthoDB" id="4524534at2759"/>
<keyword evidence="3" id="KW-1185">Reference proteome</keyword>
<dbReference type="Pfam" id="PF00722">
    <property type="entry name" value="Glyco_hydro_16"/>
    <property type="match status" value="1"/>
</dbReference>
<dbReference type="STRING" id="321146.A0A139GTB2"/>
<dbReference type="SUPFAM" id="SSF49899">
    <property type="entry name" value="Concanavalin A-like lectins/glucanases"/>
    <property type="match status" value="1"/>
</dbReference>
<name>A0A139GTB2_9PEZI</name>
<protein>
    <recommendedName>
        <fullName evidence="1">GH16 domain-containing protein</fullName>
    </recommendedName>
</protein>
<dbReference type="InterPro" id="IPR013320">
    <property type="entry name" value="ConA-like_dom_sf"/>
</dbReference>
<proteinExistence type="predicted"/>
<evidence type="ECO:0000259" key="1">
    <source>
        <dbReference type="Pfam" id="PF00722"/>
    </source>
</evidence>
<dbReference type="AlphaFoldDB" id="A0A139GTB2"/>
<evidence type="ECO:0000313" key="3">
    <source>
        <dbReference type="Proteomes" id="UP000070133"/>
    </source>
</evidence>
<dbReference type="EMBL" id="LFZN01000640">
    <property type="protein sequence ID" value="KXS93420.1"/>
    <property type="molecule type" value="Genomic_DNA"/>
</dbReference>
<reference evidence="2 3" key="1">
    <citation type="submission" date="2015-07" db="EMBL/GenBank/DDBJ databases">
        <title>Comparative genomics of the Sigatoka disease complex on banana suggests a link between parallel evolutionary changes in Pseudocercospora fijiensis and Pseudocercospora eumusae and increased virulence on the banana host.</title>
        <authorList>
            <person name="Chang T.-C."/>
            <person name="Salvucci A."/>
            <person name="Crous P.W."/>
            <person name="Stergiopoulos I."/>
        </authorList>
    </citation>
    <scope>NUCLEOTIDE SEQUENCE [LARGE SCALE GENOMIC DNA]</scope>
    <source>
        <strain evidence="2 3">CBS 114824</strain>
    </source>
</reference>
<dbReference type="GO" id="GO:0005975">
    <property type="term" value="P:carbohydrate metabolic process"/>
    <property type="evidence" value="ECO:0007669"/>
    <property type="project" value="InterPro"/>
</dbReference>